<proteinExistence type="predicted"/>
<dbReference type="EMBL" id="CP012677">
    <property type="protein sequence ID" value="ALE91337.1"/>
    <property type="molecule type" value="Genomic_DNA"/>
</dbReference>
<gene>
    <name evidence="1" type="ORF">AOC05_01530</name>
</gene>
<dbReference type="KEGG" id="aaq:AOC05_01530"/>
<dbReference type="RefSeq" id="WP_062005086.1">
    <property type="nucleotide sequence ID" value="NZ_CP012677.1"/>
</dbReference>
<evidence type="ECO:0000313" key="1">
    <source>
        <dbReference type="EMBL" id="ALE91337.1"/>
    </source>
</evidence>
<dbReference type="AlphaFoldDB" id="A0A0M5LX70"/>
<organism evidence="1 2">
    <name type="scientific">Arthrobacter alpinus</name>
    <dbReference type="NCBI Taxonomy" id="656366"/>
    <lineage>
        <taxon>Bacteria</taxon>
        <taxon>Bacillati</taxon>
        <taxon>Actinomycetota</taxon>
        <taxon>Actinomycetes</taxon>
        <taxon>Micrococcales</taxon>
        <taxon>Micrococcaceae</taxon>
        <taxon>Arthrobacter</taxon>
    </lineage>
</organism>
<dbReference type="Proteomes" id="UP000062833">
    <property type="component" value="Chromosome"/>
</dbReference>
<accession>A0A0M5LX70</accession>
<reference evidence="2" key="1">
    <citation type="submission" date="2015-09" db="EMBL/GenBank/DDBJ databases">
        <title>Complete genome of Arthrobacter alpinus strain R3.8.</title>
        <authorList>
            <person name="See-Too W.S."/>
            <person name="Chan K.G."/>
        </authorList>
    </citation>
    <scope>NUCLEOTIDE SEQUENCE [LARGE SCALE GENOMIC DNA]</scope>
    <source>
        <strain evidence="2">R3.8</strain>
    </source>
</reference>
<protein>
    <submittedName>
        <fullName evidence="1">Uncharacterized protein</fullName>
    </submittedName>
</protein>
<name>A0A0M5LX70_9MICC</name>
<sequence length="76" mass="7908">MPDFAALAARATSRAGSESALELLNLPHLQVFPALQRLHEQAPDCHGLAATASTLPGATPFTVADLLAELGELAFL</sequence>
<keyword evidence="2" id="KW-1185">Reference proteome</keyword>
<dbReference type="PATRIC" id="fig|656366.3.peg.348"/>
<evidence type="ECO:0000313" key="2">
    <source>
        <dbReference type="Proteomes" id="UP000062833"/>
    </source>
</evidence>